<accession>A0A147B6N6</accession>
<evidence type="ECO:0000313" key="1">
    <source>
        <dbReference type="EMBL" id="JAR86450.1"/>
    </source>
</evidence>
<dbReference type="AlphaFoldDB" id="A0A147B6N6"/>
<organism evidence="1">
    <name type="scientific">Alectorobius mimon</name>
    <dbReference type="NCBI Taxonomy" id="360319"/>
    <lineage>
        <taxon>Eukaryota</taxon>
        <taxon>Metazoa</taxon>
        <taxon>Ecdysozoa</taxon>
        <taxon>Arthropoda</taxon>
        <taxon>Chelicerata</taxon>
        <taxon>Arachnida</taxon>
        <taxon>Acari</taxon>
        <taxon>Parasitiformes</taxon>
        <taxon>Ixodida</taxon>
        <taxon>Ixodoidea</taxon>
        <taxon>Argasidae</taxon>
        <taxon>Ornithodorinae</taxon>
        <taxon>Alectorobius</taxon>
    </lineage>
</organism>
<feature type="non-terminal residue" evidence="1">
    <location>
        <position position="148"/>
    </location>
</feature>
<protein>
    <submittedName>
        <fullName evidence="1">Zinc finger</fullName>
    </submittedName>
</protein>
<sequence>EKLMSFSTNLPIVLNTTQDATSKTMSIVFVLGPLVPVQRPPIPEPFCAELAREGAFAQVALHVRGQVVFLRVGAAAEVAAIELVARVHAGVRQHVLLLGEACLANVALEGAFARVGAFVGLHRVCKYGRVGTEPALDGLFTTPRQDPD</sequence>
<dbReference type="EMBL" id="GEIB01002003">
    <property type="protein sequence ID" value="JAR86450.1"/>
    <property type="molecule type" value="Transcribed_RNA"/>
</dbReference>
<proteinExistence type="predicted"/>
<feature type="non-terminal residue" evidence="1">
    <location>
        <position position="1"/>
    </location>
</feature>
<name>A0A147B6N6_9ACAR</name>
<reference evidence="1" key="1">
    <citation type="submission" date="2016-03" db="EMBL/GenBank/DDBJ databases">
        <title>Gut transcriptome analysis on engorged females of Ornithodoros mimon (Acari: Argasidae) and phylogenetic inferences of soft ticks.</title>
        <authorList>
            <person name="Landulfo G.A."/>
            <person name="Giovanni D."/>
            <person name="Carvalho E."/>
            <person name="Junqueira-de-Azevedo I."/>
            <person name="Patane J."/>
            <person name="Mendoca R."/>
            <person name="Barros-Battesti D."/>
        </authorList>
    </citation>
    <scope>NUCLEOTIDE SEQUENCE</scope>
    <source>
        <strain evidence="1">Females</strain>
        <tissue evidence="1">Gut</tissue>
    </source>
</reference>